<gene>
    <name evidence="2" type="ORF">ISS99_05185</name>
</gene>
<name>A0ABS2KCK4_9GAMM</name>
<feature type="chain" id="PRO_5047407680" evidence="1">
    <location>
        <begin position="24"/>
        <end position="167"/>
    </location>
</feature>
<protein>
    <submittedName>
        <fullName evidence="2">Nuclear transport factor 2 family protein</fullName>
    </submittedName>
</protein>
<sequence>MKYLASLVCTTLMLVAASANALAASNAGAAPTPAQDALFNQVSKLDTDLFDSFNHCASPEQLQKHAGYFVPNVEFYHDNGGATWSRQDYLQNTKDHVCGQFRRVLVPGSLQVFPIKDFGAIEQGSQKFCWIASGKCFGEGQFLILWHNQDNHWVATRVFSYDHHSIE</sequence>
<dbReference type="EMBL" id="JADIKF010000036">
    <property type="protein sequence ID" value="MBM7128911.1"/>
    <property type="molecule type" value="Genomic_DNA"/>
</dbReference>
<comment type="caution">
    <text evidence="2">The sequence shown here is derived from an EMBL/GenBank/DDBJ whole genome shotgun (WGS) entry which is preliminary data.</text>
</comment>
<dbReference type="RefSeq" id="WP_204630534.1">
    <property type="nucleotide sequence ID" value="NZ_BSOC01000007.1"/>
</dbReference>
<accession>A0ABS2KCK4</accession>
<proteinExistence type="predicted"/>
<dbReference type="Proteomes" id="UP001430193">
    <property type="component" value="Unassembled WGS sequence"/>
</dbReference>
<dbReference type="InterPro" id="IPR032710">
    <property type="entry name" value="NTF2-like_dom_sf"/>
</dbReference>
<keyword evidence="1" id="KW-0732">Signal</keyword>
<evidence type="ECO:0000313" key="3">
    <source>
        <dbReference type="Proteomes" id="UP001430193"/>
    </source>
</evidence>
<dbReference type="SUPFAM" id="SSF54427">
    <property type="entry name" value="NTF2-like"/>
    <property type="match status" value="1"/>
</dbReference>
<organism evidence="2 3">
    <name type="scientific">Dyella mobilis</name>
    <dbReference type="NCBI Taxonomy" id="1849582"/>
    <lineage>
        <taxon>Bacteria</taxon>
        <taxon>Pseudomonadati</taxon>
        <taxon>Pseudomonadota</taxon>
        <taxon>Gammaproteobacteria</taxon>
        <taxon>Lysobacterales</taxon>
        <taxon>Rhodanobacteraceae</taxon>
        <taxon>Dyella</taxon>
    </lineage>
</organism>
<evidence type="ECO:0000313" key="2">
    <source>
        <dbReference type="EMBL" id="MBM7128911.1"/>
    </source>
</evidence>
<feature type="signal peptide" evidence="1">
    <location>
        <begin position="1"/>
        <end position="23"/>
    </location>
</feature>
<evidence type="ECO:0000256" key="1">
    <source>
        <dbReference type="SAM" id="SignalP"/>
    </source>
</evidence>
<reference evidence="2" key="1">
    <citation type="submission" date="2020-10" db="EMBL/GenBank/DDBJ databases">
        <title>Phylogeny of dyella-like bacteria.</title>
        <authorList>
            <person name="Fu J."/>
        </authorList>
    </citation>
    <scope>NUCLEOTIDE SEQUENCE</scope>
    <source>
        <strain evidence="2">DHON07</strain>
    </source>
</reference>
<keyword evidence="3" id="KW-1185">Reference proteome</keyword>